<comment type="caution">
    <text evidence="1">The sequence shown here is derived from an EMBL/GenBank/DDBJ whole genome shotgun (WGS) entry which is preliminary data.</text>
</comment>
<dbReference type="RefSeq" id="WP_320687190.1">
    <property type="nucleotide sequence ID" value="NZ_JAXBLV010000181.1"/>
</dbReference>
<evidence type="ECO:0000313" key="2">
    <source>
        <dbReference type="Proteomes" id="UP001272242"/>
    </source>
</evidence>
<protein>
    <submittedName>
        <fullName evidence="1">Uncharacterized protein</fullName>
    </submittedName>
</protein>
<sequence>MLLKACDLSLQVFFVPPKDLDRSAVVFAGPTFEFLPILLRNLEQFTEALERALSTVGLQLLWIRENTRKR</sequence>
<dbReference type="Proteomes" id="UP001272242">
    <property type="component" value="Unassembled WGS sequence"/>
</dbReference>
<dbReference type="EMBL" id="JAXBLV010000181">
    <property type="protein sequence ID" value="MDY3560650.1"/>
    <property type="molecule type" value="Genomic_DNA"/>
</dbReference>
<reference evidence="2" key="1">
    <citation type="journal article" date="2023" name="Mar. Drugs">
        <title>Gemmata algarum, a Novel Planctomycete Isolated from an Algal Mat, Displays Antimicrobial Activity.</title>
        <authorList>
            <person name="Kumar G."/>
            <person name="Kallscheuer N."/>
            <person name="Kashif M."/>
            <person name="Ahamad S."/>
            <person name="Jagadeeshwari U."/>
            <person name="Pannikurungottu S."/>
            <person name="Haufschild T."/>
            <person name="Kabuu M."/>
            <person name="Sasikala C."/>
            <person name="Jogler C."/>
            <person name="Ramana C."/>
        </authorList>
    </citation>
    <scope>NUCLEOTIDE SEQUENCE [LARGE SCALE GENOMIC DNA]</scope>
    <source>
        <strain evidence="2">JC673</strain>
    </source>
</reference>
<accession>A0ABU5EZC4</accession>
<organism evidence="1 2">
    <name type="scientific">Gemmata algarum</name>
    <dbReference type="NCBI Taxonomy" id="2975278"/>
    <lineage>
        <taxon>Bacteria</taxon>
        <taxon>Pseudomonadati</taxon>
        <taxon>Planctomycetota</taxon>
        <taxon>Planctomycetia</taxon>
        <taxon>Gemmatales</taxon>
        <taxon>Gemmataceae</taxon>
        <taxon>Gemmata</taxon>
    </lineage>
</organism>
<gene>
    <name evidence="1" type="ORF">R5W23_001896</name>
</gene>
<keyword evidence="2" id="KW-1185">Reference proteome</keyword>
<proteinExistence type="predicted"/>
<name>A0ABU5EZC4_9BACT</name>
<evidence type="ECO:0000313" key="1">
    <source>
        <dbReference type="EMBL" id="MDY3560650.1"/>
    </source>
</evidence>